<accession>A0A919H132</accession>
<comment type="caution">
    <text evidence="2">The sequence shown here is derived from an EMBL/GenBank/DDBJ whole genome shotgun (WGS) entry which is preliminary data.</text>
</comment>
<dbReference type="Proteomes" id="UP000600026">
    <property type="component" value="Unassembled WGS sequence"/>
</dbReference>
<feature type="transmembrane region" description="Helical" evidence="1">
    <location>
        <begin position="173"/>
        <end position="195"/>
    </location>
</feature>
<feature type="transmembrane region" description="Helical" evidence="1">
    <location>
        <begin position="76"/>
        <end position="96"/>
    </location>
</feature>
<keyword evidence="1" id="KW-0472">Membrane</keyword>
<proteinExistence type="predicted"/>
<feature type="transmembrane region" description="Helical" evidence="1">
    <location>
        <begin position="132"/>
        <end position="152"/>
    </location>
</feature>
<sequence length="310" mass="32182">MRLVLGALAAAATVPYLLLKAAWVAGSHLGIPADSVLREPGPVLLVANAVTLAMDACVILLVLVFTRPWGMRVPAWLLTVPVFVATGLLTPILFGFSGQLLARALGFGADTDADVHGAGGQQPFLDPWVPDLVYAGFTVQGLALAGLFVPYARERWGRLWQGVPGERLPPSTGVMAAAAALVGAAVGGAHLYWAFGGTAGLAEERVASWSVEASVGSAVHGVCAVVAGAVAVLLARGGRRGARWPLAVAWTSSAATACWGLWMLTAYAGQDFGPAEETTLIMYLPYAGQMITGLLSVAVLTRFLISRRPA</sequence>
<dbReference type="EMBL" id="BNEE01000004">
    <property type="protein sequence ID" value="GHI84758.1"/>
    <property type="molecule type" value="Genomic_DNA"/>
</dbReference>
<feature type="transmembrane region" description="Helical" evidence="1">
    <location>
        <begin position="280"/>
        <end position="305"/>
    </location>
</feature>
<name>A0A919H132_9ACTN</name>
<evidence type="ECO:0000313" key="3">
    <source>
        <dbReference type="Proteomes" id="UP000600026"/>
    </source>
</evidence>
<keyword evidence="1" id="KW-0812">Transmembrane</keyword>
<feature type="transmembrane region" description="Helical" evidence="1">
    <location>
        <begin position="247"/>
        <end position="268"/>
    </location>
</feature>
<keyword evidence="3" id="KW-1185">Reference proteome</keyword>
<protein>
    <submittedName>
        <fullName evidence="2">Uncharacterized protein</fullName>
    </submittedName>
</protein>
<gene>
    <name evidence="2" type="ORF">Sxan_21220</name>
</gene>
<feature type="transmembrane region" description="Helical" evidence="1">
    <location>
        <begin position="215"/>
        <end position="235"/>
    </location>
</feature>
<feature type="transmembrane region" description="Helical" evidence="1">
    <location>
        <begin position="43"/>
        <end position="64"/>
    </location>
</feature>
<keyword evidence="1" id="KW-1133">Transmembrane helix</keyword>
<dbReference type="OrthoDB" id="4964568at2"/>
<reference evidence="2" key="1">
    <citation type="submission" date="2020-09" db="EMBL/GenBank/DDBJ databases">
        <title>Whole genome shotgun sequence of Streptomyces xanthophaeus NBRC 12829.</title>
        <authorList>
            <person name="Komaki H."/>
            <person name="Tamura T."/>
        </authorList>
    </citation>
    <scope>NUCLEOTIDE SEQUENCE</scope>
    <source>
        <strain evidence="2">NBRC 12829</strain>
    </source>
</reference>
<evidence type="ECO:0000256" key="1">
    <source>
        <dbReference type="SAM" id="Phobius"/>
    </source>
</evidence>
<organism evidence="2 3">
    <name type="scientific">Streptomyces xanthophaeus</name>
    <dbReference type="NCBI Taxonomy" id="67385"/>
    <lineage>
        <taxon>Bacteria</taxon>
        <taxon>Bacillati</taxon>
        <taxon>Actinomycetota</taxon>
        <taxon>Actinomycetes</taxon>
        <taxon>Kitasatosporales</taxon>
        <taxon>Streptomycetaceae</taxon>
        <taxon>Streptomyces</taxon>
    </lineage>
</organism>
<dbReference type="AlphaFoldDB" id="A0A919H132"/>
<evidence type="ECO:0000313" key="2">
    <source>
        <dbReference type="EMBL" id="GHI84758.1"/>
    </source>
</evidence>